<dbReference type="HAMAP" id="MF_01149">
    <property type="entry name" value="MFS_YcaD"/>
    <property type="match status" value="1"/>
</dbReference>
<keyword evidence="5" id="KW-0997">Cell inner membrane</keyword>
<keyword evidence="7 9" id="KW-1133">Transmembrane helix</keyword>
<accession>A0A4P8QP98</accession>
<feature type="transmembrane region" description="Helical" evidence="9">
    <location>
        <begin position="132"/>
        <end position="150"/>
    </location>
</feature>
<dbReference type="GO" id="GO:0022857">
    <property type="term" value="F:transmembrane transporter activity"/>
    <property type="evidence" value="ECO:0007669"/>
    <property type="project" value="UniProtKB-UniRule"/>
</dbReference>
<feature type="transmembrane region" description="Helical" evidence="9">
    <location>
        <begin position="39"/>
        <end position="62"/>
    </location>
</feature>
<feature type="transmembrane region" description="Helical" evidence="9">
    <location>
        <begin position="236"/>
        <end position="253"/>
    </location>
</feature>
<dbReference type="Proteomes" id="UP000299580">
    <property type="component" value="Chromosome"/>
</dbReference>
<dbReference type="EMBL" id="CP034035">
    <property type="protein sequence ID" value="QCR08877.1"/>
    <property type="molecule type" value="Genomic_DNA"/>
</dbReference>
<dbReference type="Gene3D" id="1.20.1250.20">
    <property type="entry name" value="MFS general substrate transporter like domains"/>
    <property type="match status" value="2"/>
</dbReference>
<feature type="transmembrane region" description="Helical" evidence="9">
    <location>
        <begin position="98"/>
        <end position="120"/>
    </location>
</feature>
<dbReference type="OrthoDB" id="9810614at2"/>
<evidence type="ECO:0000313" key="11">
    <source>
        <dbReference type="EMBL" id="QCR08877.1"/>
    </source>
</evidence>
<comment type="caution">
    <text evidence="9">Lacks conserved residue(s) required for the propagation of feature annotation.</text>
</comment>
<dbReference type="InterPro" id="IPR047200">
    <property type="entry name" value="MFS_YcaD-like"/>
</dbReference>
<name>A0A4P8QP98_9GAMM</name>
<dbReference type="InterPro" id="IPR023745">
    <property type="entry name" value="MFS_YcaD"/>
</dbReference>
<keyword evidence="12" id="KW-1185">Reference proteome</keyword>
<comment type="similarity">
    <text evidence="2 9">Belongs to the major facilitator superfamily. YcaD (TC 2.A.1.26) family.</text>
</comment>
<organism evidence="11 12">
    <name type="scientific">Brenneria rubrifaciens</name>
    <dbReference type="NCBI Taxonomy" id="55213"/>
    <lineage>
        <taxon>Bacteria</taxon>
        <taxon>Pseudomonadati</taxon>
        <taxon>Pseudomonadota</taxon>
        <taxon>Gammaproteobacteria</taxon>
        <taxon>Enterobacterales</taxon>
        <taxon>Pectobacteriaceae</taxon>
        <taxon>Brenneria</taxon>
    </lineage>
</organism>
<keyword evidence="8 9" id="KW-0472">Membrane</keyword>
<dbReference type="CDD" id="cd17477">
    <property type="entry name" value="MFS_YcaD_like"/>
    <property type="match status" value="1"/>
</dbReference>
<evidence type="ECO:0000256" key="2">
    <source>
        <dbReference type="ARBA" id="ARBA00007552"/>
    </source>
</evidence>
<sequence>MSAYFSPVRCLLCGLLLLTVCIAVLNTLVPLWLNDQQLPIWQVGMVGSSYFSGNLLGTLLAGKLIRRYGFNHSYYFAVLLFGIATIGLGISVDFWSWLIWRFMAGVGCALIWVVVESAVLCSGAPSQRGQLLAAYMMAYYLGSVIGQLLLGALPTQLLSVLTWVTALIILAILPLMFTRIPRPAVQTSQVNVWQMLKYRSARLGVRGCVISGVILGSLYGLMPLYLSHQGMSDAQVGYWMALLISAGIAGQWPVGRMADRYGRLLVLRVLVFVVIIGCLAMLSISHYAMAPALFMLGCAGFTLYPVAMSWACEKVRSEELVAMNQALLLSYTLGSLCGPSLAAVLMQTYSDRLLFVLIAVVSLGYLIMLLKKADHHPTPLAAA</sequence>
<feature type="transmembrane region" description="Helical" evidence="9">
    <location>
        <begin position="156"/>
        <end position="177"/>
    </location>
</feature>
<dbReference type="AlphaFoldDB" id="A0A4P8QP98"/>
<evidence type="ECO:0000256" key="8">
    <source>
        <dbReference type="ARBA" id="ARBA00023136"/>
    </source>
</evidence>
<dbReference type="Pfam" id="PF07690">
    <property type="entry name" value="MFS_1"/>
    <property type="match status" value="1"/>
</dbReference>
<feature type="transmembrane region" description="Helical" evidence="9">
    <location>
        <begin position="352"/>
        <end position="370"/>
    </location>
</feature>
<dbReference type="InterPro" id="IPR036259">
    <property type="entry name" value="MFS_trans_sf"/>
</dbReference>
<evidence type="ECO:0000259" key="10">
    <source>
        <dbReference type="PROSITE" id="PS50850"/>
    </source>
</evidence>
<evidence type="ECO:0000256" key="9">
    <source>
        <dbReference type="HAMAP-Rule" id="MF_01149"/>
    </source>
</evidence>
<dbReference type="SUPFAM" id="SSF103473">
    <property type="entry name" value="MFS general substrate transporter"/>
    <property type="match status" value="1"/>
</dbReference>
<keyword evidence="3 9" id="KW-0813">Transport</keyword>
<feature type="transmembrane region" description="Helical" evidence="9">
    <location>
        <begin position="265"/>
        <end position="282"/>
    </location>
</feature>
<feature type="transmembrane region" description="Helical" evidence="9">
    <location>
        <begin position="328"/>
        <end position="346"/>
    </location>
</feature>
<gene>
    <name evidence="11" type="ORF">EH207_10225</name>
</gene>
<feature type="transmembrane region" description="Helical" evidence="9">
    <location>
        <begin position="74"/>
        <end position="92"/>
    </location>
</feature>
<evidence type="ECO:0000256" key="1">
    <source>
        <dbReference type="ARBA" id="ARBA00004429"/>
    </source>
</evidence>
<dbReference type="InterPro" id="IPR011701">
    <property type="entry name" value="MFS"/>
</dbReference>
<evidence type="ECO:0000256" key="6">
    <source>
        <dbReference type="ARBA" id="ARBA00022692"/>
    </source>
</evidence>
<evidence type="ECO:0000256" key="4">
    <source>
        <dbReference type="ARBA" id="ARBA00022475"/>
    </source>
</evidence>
<dbReference type="PANTHER" id="PTHR23521">
    <property type="entry name" value="TRANSPORTER MFS SUPERFAMILY"/>
    <property type="match status" value="1"/>
</dbReference>
<protein>
    <recommendedName>
        <fullName evidence="9">Uncharacterized MFS-type transporter EH207_10225</fullName>
    </recommendedName>
</protein>
<evidence type="ECO:0000313" key="12">
    <source>
        <dbReference type="Proteomes" id="UP000299580"/>
    </source>
</evidence>
<dbReference type="PROSITE" id="PS50850">
    <property type="entry name" value="MFS"/>
    <property type="match status" value="1"/>
</dbReference>
<evidence type="ECO:0000256" key="7">
    <source>
        <dbReference type="ARBA" id="ARBA00022989"/>
    </source>
</evidence>
<dbReference type="NCBIfam" id="NF002962">
    <property type="entry name" value="PRK03633.1"/>
    <property type="match status" value="1"/>
</dbReference>
<evidence type="ECO:0000256" key="3">
    <source>
        <dbReference type="ARBA" id="ARBA00022448"/>
    </source>
</evidence>
<dbReference type="GO" id="GO:0005886">
    <property type="term" value="C:plasma membrane"/>
    <property type="evidence" value="ECO:0007669"/>
    <property type="project" value="UniProtKB-SubCell"/>
</dbReference>
<evidence type="ECO:0000256" key="5">
    <source>
        <dbReference type="ARBA" id="ARBA00022519"/>
    </source>
</evidence>
<dbReference type="RefSeq" id="WP_137713910.1">
    <property type="nucleotide sequence ID" value="NZ_CP034035.1"/>
</dbReference>
<keyword evidence="6 9" id="KW-0812">Transmembrane</keyword>
<comment type="subcellular location">
    <subcellularLocation>
        <location evidence="1">Cell inner membrane</location>
        <topology evidence="1">Multi-pass membrane protein</topology>
    </subcellularLocation>
    <subcellularLocation>
        <location evidence="9">Cell membrane</location>
        <topology evidence="9">Multi-pass membrane protein</topology>
    </subcellularLocation>
</comment>
<proteinExistence type="inferred from homology"/>
<dbReference type="KEGG" id="brb:EH207_10225"/>
<reference evidence="11 12" key="1">
    <citation type="submission" date="2018-11" db="EMBL/GenBank/DDBJ databases">
        <title>Genome sequences of Brenneria nigrifluens and Brenneria rubrifaciens.</title>
        <authorList>
            <person name="Poret-Peterson A.T."/>
            <person name="McClean A.E."/>
            <person name="Kluepfel D.A."/>
        </authorList>
    </citation>
    <scope>NUCLEOTIDE SEQUENCE [LARGE SCALE GENOMIC DNA]</scope>
    <source>
        <strain evidence="11 12">6D370</strain>
    </source>
</reference>
<feature type="transmembrane region" description="Helical" evidence="9">
    <location>
        <begin position="203"/>
        <end position="224"/>
    </location>
</feature>
<keyword evidence="4 9" id="KW-1003">Cell membrane</keyword>
<dbReference type="InterPro" id="IPR020846">
    <property type="entry name" value="MFS_dom"/>
</dbReference>
<feature type="domain" description="Major facilitator superfamily (MFS) profile" evidence="10">
    <location>
        <begin position="7"/>
        <end position="374"/>
    </location>
</feature>
<feature type="transmembrane region" description="Helical" evidence="9">
    <location>
        <begin position="288"/>
        <end position="307"/>
    </location>
</feature>
<dbReference type="PANTHER" id="PTHR23521:SF2">
    <property type="entry name" value="TRANSPORTER MFS SUPERFAMILY"/>
    <property type="match status" value="1"/>
</dbReference>